<keyword evidence="5" id="KW-0560">Oxidoreductase</keyword>
<keyword evidence="2" id="KW-0285">Flavoprotein</keyword>
<keyword evidence="6" id="KW-1185">Reference proteome</keyword>
<evidence type="ECO:0000256" key="2">
    <source>
        <dbReference type="ARBA" id="ARBA00022630"/>
    </source>
</evidence>
<sequence>MDDVKQVPVLIVGGGPVGLSVAIGLRRWGIACLLVEKHESTLDFPKGRLVSPRSMEIYRAWAIEEAIAEAGLARDESLFLFTGNTLLADSFSREGVCSKADDLNFSPTKRLLCSQDVMEPVLLQWAKKLGADVRFATKLESFTQDDHRVSATLRDERTGEISTVHATYLVAADGARSGVRAQLGIGVRGPGPLGRVVSILVEADLASRIADRRSGLYRVHHPRPVLFAVVDNERRWLMMVRDDAEAPAPASDEACLSLARESIGDPTVPVRIGGRRLWSPTGEIAERFKQGRVFLIGDAAHVMTPNGGFGMNCGIADAHNLVWKLATVLTGCAHPAVLDTYEPERQPVAEQAMAASFVMAQQLLTQPRFDAHGIFFGASYGSAAILPDGTSAPLVDDPIHDYVPVARPGHRAPHVWISYDARRTSTVDLFGRGFVLLSGGHLREAYASAFTAATQATGVAGRHCAVDEPAWCEVYGVQPDGAVLVRPDGHVAWRTATSPPDLPAAVAHALKVATGGER</sequence>
<dbReference type="PRINTS" id="PR00420">
    <property type="entry name" value="RNGMNOXGNASE"/>
</dbReference>
<dbReference type="PANTHER" id="PTHR43004">
    <property type="entry name" value="TRK SYSTEM POTASSIUM UPTAKE PROTEIN"/>
    <property type="match status" value="1"/>
</dbReference>
<dbReference type="Pfam" id="PF01494">
    <property type="entry name" value="FAD_binding_3"/>
    <property type="match status" value="1"/>
</dbReference>
<evidence type="ECO:0000313" key="6">
    <source>
        <dbReference type="Proteomes" id="UP001379533"/>
    </source>
</evidence>
<name>A0ABZ2K6Y8_9BACT</name>
<dbReference type="RefSeq" id="WP_394845057.1">
    <property type="nucleotide sequence ID" value="NZ_CP089982.1"/>
</dbReference>
<accession>A0ABZ2K6Y8</accession>
<protein>
    <submittedName>
        <fullName evidence="5">FAD-dependent monooxygenase</fullName>
    </submittedName>
</protein>
<dbReference type="EMBL" id="CP089982">
    <property type="protein sequence ID" value="WXA94451.1"/>
    <property type="molecule type" value="Genomic_DNA"/>
</dbReference>
<reference evidence="5 6" key="1">
    <citation type="submission" date="2021-12" db="EMBL/GenBank/DDBJ databases">
        <title>Discovery of the Pendulisporaceae a myxobacterial family with distinct sporulation behavior and unique specialized metabolism.</title>
        <authorList>
            <person name="Garcia R."/>
            <person name="Popoff A."/>
            <person name="Bader C.D."/>
            <person name="Loehr J."/>
            <person name="Walesch S."/>
            <person name="Walt C."/>
            <person name="Boldt J."/>
            <person name="Bunk B."/>
            <person name="Haeckl F.J.F.P.J."/>
            <person name="Gunesch A.P."/>
            <person name="Birkelbach J."/>
            <person name="Nuebel U."/>
            <person name="Pietschmann T."/>
            <person name="Bach T."/>
            <person name="Mueller R."/>
        </authorList>
    </citation>
    <scope>NUCLEOTIDE SEQUENCE [LARGE SCALE GENOMIC DNA]</scope>
    <source>
        <strain evidence="5 6">MSr12523</strain>
    </source>
</reference>
<dbReference type="SUPFAM" id="SSF51905">
    <property type="entry name" value="FAD/NAD(P)-binding domain"/>
    <property type="match status" value="1"/>
</dbReference>
<feature type="domain" description="FAD-binding" evidence="4">
    <location>
        <begin position="7"/>
        <end position="355"/>
    </location>
</feature>
<dbReference type="GO" id="GO:0004497">
    <property type="term" value="F:monooxygenase activity"/>
    <property type="evidence" value="ECO:0007669"/>
    <property type="project" value="UniProtKB-KW"/>
</dbReference>
<dbReference type="Gene3D" id="3.50.50.60">
    <property type="entry name" value="FAD/NAD(P)-binding domain"/>
    <property type="match status" value="1"/>
</dbReference>
<dbReference type="PANTHER" id="PTHR43004:SF19">
    <property type="entry name" value="BINDING MONOOXYGENASE, PUTATIVE (JCVI)-RELATED"/>
    <property type="match status" value="1"/>
</dbReference>
<dbReference type="InterPro" id="IPR050641">
    <property type="entry name" value="RIFMO-like"/>
</dbReference>
<evidence type="ECO:0000256" key="1">
    <source>
        <dbReference type="ARBA" id="ARBA00001974"/>
    </source>
</evidence>
<dbReference type="Proteomes" id="UP001379533">
    <property type="component" value="Chromosome"/>
</dbReference>
<evidence type="ECO:0000256" key="3">
    <source>
        <dbReference type="ARBA" id="ARBA00022827"/>
    </source>
</evidence>
<dbReference type="Gene3D" id="3.40.30.120">
    <property type="match status" value="1"/>
</dbReference>
<evidence type="ECO:0000259" key="4">
    <source>
        <dbReference type="Pfam" id="PF01494"/>
    </source>
</evidence>
<dbReference type="Pfam" id="PF21274">
    <property type="entry name" value="Rng_hyd_C"/>
    <property type="match status" value="1"/>
</dbReference>
<dbReference type="InterPro" id="IPR002938">
    <property type="entry name" value="FAD-bd"/>
</dbReference>
<dbReference type="InterPro" id="IPR036188">
    <property type="entry name" value="FAD/NAD-bd_sf"/>
</dbReference>
<proteinExistence type="predicted"/>
<keyword evidence="5" id="KW-0503">Monooxygenase</keyword>
<gene>
    <name evidence="5" type="ORF">LZC95_49395</name>
</gene>
<comment type="cofactor">
    <cofactor evidence="1">
        <name>FAD</name>
        <dbReference type="ChEBI" id="CHEBI:57692"/>
    </cofactor>
</comment>
<organism evidence="5 6">
    <name type="scientific">Pendulispora brunnea</name>
    <dbReference type="NCBI Taxonomy" id="2905690"/>
    <lineage>
        <taxon>Bacteria</taxon>
        <taxon>Pseudomonadati</taxon>
        <taxon>Myxococcota</taxon>
        <taxon>Myxococcia</taxon>
        <taxon>Myxococcales</taxon>
        <taxon>Sorangiineae</taxon>
        <taxon>Pendulisporaceae</taxon>
        <taxon>Pendulispora</taxon>
    </lineage>
</organism>
<dbReference type="Gene3D" id="3.30.9.10">
    <property type="entry name" value="D-Amino Acid Oxidase, subunit A, domain 2"/>
    <property type="match status" value="1"/>
</dbReference>
<keyword evidence="3" id="KW-0274">FAD</keyword>
<evidence type="ECO:0000313" key="5">
    <source>
        <dbReference type="EMBL" id="WXA94451.1"/>
    </source>
</evidence>